<protein>
    <submittedName>
        <fullName evidence="1">Uncharacterized protein</fullName>
    </submittedName>
</protein>
<dbReference type="EMBL" id="QQNH01000017">
    <property type="protein sequence ID" value="RDE08372.1"/>
    <property type="molecule type" value="Genomic_DNA"/>
</dbReference>
<proteinExistence type="predicted"/>
<dbReference type="Proteomes" id="UP000253759">
    <property type="component" value="Unassembled WGS sequence"/>
</dbReference>
<organism evidence="1 2">
    <name type="scientific">Pelagibacterium lacus</name>
    <dbReference type="NCBI Taxonomy" id="2282655"/>
    <lineage>
        <taxon>Bacteria</taxon>
        <taxon>Pseudomonadati</taxon>
        <taxon>Pseudomonadota</taxon>
        <taxon>Alphaproteobacteria</taxon>
        <taxon>Hyphomicrobiales</taxon>
        <taxon>Devosiaceae</taxon>
        <taxon>Pelagibacterium</taxon>
    </lineage>
</organism>
<keyword evidence="2" id="KW-1185">Reference proteome</keyword>
<comment type="caution">
    <text evidence="1">The sequence shown here is derived from an EMBL/GenBank/DDBJ whole genome shotgun (WGS) entry which is preliminary data.</text>
</comment>
<evidence type="ECO:0000313" key="1">
    <source>
        <dbReference type="EMBL" id="RDE08372.1"/>
    </source>
</evidence>
<name>A0A369W542_9HYPH</name>
<sequence>MRDEITTGEAAPKIIAPREARAMELRAALVQFIDACADAPGPNGGLRHISVFAKSTFSKLELRRALNRFCDASGVARL</sequence>
<dbReference type="AlphaFoldDB" id="A0A369W542"/>
<gene>
    <name evidence="1" type="ORF">DVH29_11615</name>
</gene>
<reference evidence="2" key="1">
    <citation type="submission" date="2018-07" db="EMBL/GenBank/DDBJ databases">
        <authorList>
            <person name="Liu B.-T."/>
            <person name="Du Z."/>
        </authorList>
    </citation>
    <scope>NUCLEOTIDE SEQUENCE [LARGE SCALE GENOMIC DNA]</scope>
    <source>
        <strain evidence="2">XYN52</strain>
    </source>
</reference>
<evidence type="ECO:0000313" key="2">
    <source>
        <dbReference type="Proteomes" id="UP000253759"/>
    </source>
</evidence>
<dbReference type="RefSeq" id="WP_114646349.1">
    <property type="nucleotide sequence ID" value="NZ_QQNH01000017.1"/>
</dbReference>
<accession>A0A369W542</accession>